<reference evidence="2 3" key="1">
    <citation type="submission" date="2019-12" db="EMBL/GenBank/DDBJ databases">
        <title>Strain KN286 was isolated from seawater, which was collected from Caroline Seamount in the tropical western Pacific.</title>
        <authorList>
            <person name="Wang Q."/>
        </authorList>
    </citation>
    <scope>NUCLEOTIDE SEQUENCE [LARGE SCALE GENOMIC DNA]</scope>
    <source>
        <strain evidence="2 3">KN286</strain>
    </source>
</reference>
<protein>
    <submittedName>
        <fullName evidence="2">Paraquat-inducible membrane protein A</fullName>
    </submittedName>
</protein>
<comment type="caution">
    <text evidence="2">The sequence shown here is derived from an EMBL/GenBank/DDBJ whole genome shotgun (WGS) entry which is preliminary data.</text>
</comment>
<evidence type="ECO:0000313" key="3">
    <source>
        <dbReference type="Proteomes" id="UP000436016"/>
    </source>
</evidence>
<keyword evidence="3" id="KW-1185">Reference proteome</keyword>
<organism evidence="2 3">
    <name type="scientific">Oceanomicrobium pacificus</name>
    <dbReference type="NCBI Taxonomy" id="2692916"/>
    <lineage>
        <taxon>Bacteria</taxon>
        <taxon>Pseudomonadati</taxon>
        <taxon>Pseudomonadota</taxon>
        <taxon>Alphaproteobacteria</taxon>
        <taxon>Rhodobacterales</taxon>
        <taxon>Paracoccaceae</taxon>
        <taxon>Oceanomicrobium</taxon>
    </lineage>
</organism>
<accession>A0A6B0TXA0</accession>
<evidence type="ECO:0000313" key="2">
    <source>
        <dbReference type="EMBL" id="MXU65653.1"/>
    </source>
</evidence>
<gene>
    <name evidence="2" type="ORF">GSH16_09340</name>
</gene>
<feature type="transmembrane region" description="Helical" evidence="1">
    <location>
        <begin position="49"/>
        <end position="71"/>
    </location>
</feature>
<keyword evidence="1" id="KW-1133">Transmembrane helix</keyword>
<dbReference type="InterPro" id="IPR007498">
    <property type="entry name" value="PqiA-like"/>
</dbReference>
<dbReference type="EMBL" id="WUWG01000003">
    <property type="protein sequence ID" value="MXU65653.1"/>
    <property type="molecule type" value="Genomic_DNA"/>
</dbReference>
<proteinExistence type="predicted"/>
<evidence type="ECO:0000256" key="1">
    <source>
        <dbReference type="SAM" id="Phobius"/>
    </source>
</evidence>
<keyword evidence="1" id="KW-0472">Membrane</keyword>
<dbReference type="AlphaFoldDB" id="A0A6B0TXA0"/>
<dbReference type="RefSeq" id="WP_160854318.1">
    <property type="nucleotide sequence ID" value="NZ_WUWG01000003.1"/>
</dbReference>
<dbReference type="Pfam" id="PF04403">
    <property type="entry name" value="PqiA"/>
    <property type="match status" value="1"/>
</dbReference>
<feature type="transmembrane region" description="Helical" evidence="1">
    <location>
        <begin position="120"/>
        <end position="140"/>
    </location>
</feature>
<dbReference type="Proteomes" id="UP000436016">
    <property type="component" value="Unassembled WGS sequence"/>
</dbReference>
<name>A0A6B0TXA0_9RHOB</name>
<feature type="transmembrane region" description="Helical" evidence="1">
    <location>
        <begin position="83"/>
        <end position="108"/>
    </location>
</feature>
<sequence>MILKWGNLALLVLFPLAWIAPLAHAGLLPFFGTSQITVLSGLRTLWQSDVALAVIVAAFALVFPILKTLMLSGVHFRLLTRRALPLLALLGKLSMADMFLIAVYIVLAKGVGVGRVEPGWGLYLFTACVLASILLTFATMRQVRR</sequence>
<keyword evidence="1" id="KW-0812">Transmembrane</keyword>